<feature type="region of interest" description="Disordered" evidence="1">
    <location>
        <begin position="1"/>
        <end position="25"/>
    </location>
</feature>
<feature type="region of interest" description="Disordered" evidence="1">
    <location>
        <begin position="152"/>
        <end position="245"/>
    </location>
</feature>
<feature type="compositionally biased region" description="Basic residues" evidence="1">
    <location>
        <begin position="219"/>
        <end position="237"/>
    </location>
</feature>
<name>A0A4C1UVH2_EUMVA</name>
<dbReference type="EMBL" id="BGZK01000227">
    <property type="protein sequence ID" value="GBP29996.1"/>
    <property type="molecule type" value="Genomic_DNA"/>
</dbReference>
<feature type="compositionally biased region" description="Low complexity" evidence="1">
    <location>
        <begin position="12"/>
        <end position="25"/>
    </location>
</feature>
<comment type="caution">
    <text evidence="2">The sequence shown here is derived from an EMBL/GenBank/DDBJ whole genome shotgun (WGS) entry which is preliminary data.</text>
</comment>
<proteinExistence type="predicted"/>
<organism evidence="2 3">
    <name type="scientific">Eumeta variegata</name>
    <name type="common">Bagworm moth</name>
    <name type="synonym">Eumeta japonica</name>
    <dbReference type="NCBI Taxonomy" id="151549"/>
    <lineage>
        <taxon>Eukaryota</taxon>
        <taxon>Metazoa</taxon>
        <taxon>Ecdysozoa</taxon>
        <taxon>Arthropoda</taxon>
        <taxon>Hexapoda</taxon>
        <taxon>Insecta</taxon>
        <taxon>Pterygota</taxon>
        <taxon>Neoptera</taxon>
        <taxon>Endopterygota</taxon>
        <taxon>Lepidoptera</taxon>
        <taxon>Glossata</taxon>
        <taxon>Ditrysia</taxon>
        <taxon>Tineoidea</taxon>
        <taxon>Psychidae</taxon>
        <taxon>Oiketicinae</taxon>
        <taxon>Eumeta</taxon>
    </lineage>
</organism>
<evidence type="ECO:0000313" key="3">
    <source>
        <dbReference type="Proteomes" id="UP000299102"/>
    </source>
</evidence>
<accession>A0A4C1UVH2</accession>
<dbReference type="Proteomes" id="UP000299102">
    <property type="component" value="Unassembled WGS sequence"/>
</dbReference>
<evidence type="ECO:0000313" key="2">
    <source>
        <dbReference type="EMBL" id="GBP29996.1"/>
    </source>
</evidence>
<evidence type="ECO:0000256" key="1">
    <source>
        <dbReference type="SAM" id="MobiDB-lite"/>
    </source>
</evidence>
<gene>
    <name evidence="2" type="ORF">EVAR_22896_1</name>
</gene>
<protein>
    <submittedName>
        <fullName evidence="2">Uncharacterized protein</fullName>
    </submittedName>
</protein>
<sequence length="388" mass="42356">MDNASKICDEPLSSSTGQLLGTSTQTQYGSGDDAFRIREVVCAAPRRCESRRKLDYLGANATGAMLHRLAVYLPIRIPVRVVDPESRSTKFGGFRLLEREGLIGRGRSARAQRPRVRDLELGKIKGNVVGSEVSDVTQLTNHDAIKIKMHADGRRARPRAPTKIDAHTSAARTPPARRVHTEAGGKINILSETTPLAPRWVVASRGRRARGPAPINRSGRPRPRGGGRRPRAVRRPLHPATPAARAARTLSYRILAALTLTERRGRSPTAELTSSYLYHTTGVSTTRCGAIALPHSCFKVVPTTVAVDAMTSASRADGLKCRRRQSSIWVKQPNPTRRRAPESGRNANTKQIIPNLKLIAKRMGGCADGGRVKKLERNDFGRHGSAPN</sequence>
<keyword evidence="3" id="KW-1185">Reference proteome</keyword>
<reference evidence="2 3" key="1">
    <citation type="journal article" date="2019" name="Commun. Biol.">
        <title>The bagworm genome reveals a unique fibroin gene that provides high tensile strength.</title>
        <authorList>
            <person name="Kono N."/>
            <person name="Nakamura H."/>
            <person name="Ohtoshi R."/>
            <person name="Tomita M."/>
            <person name="Numata K."/>
            <person name="Arakawa K."/>
        </authorList>
    </citation>
    <scope>NUCLEOTIDE SEQUENCE [LARGE SCALE GENOMIC DNA]</scope>
</reference>
<dbReference type="AlphaFoldDB" id="A0A4C1UVH2"/>